<gene>
    <name evidence="2" type="ORF">B0I36DRAFT_308896</name>
</gene>
<dbReference type="Proteomes" id="UP000756346">
    <property type="component" value="Unassembled WGS sequence"/>
</dbReference>
<dbReference type="AlphaFoldDB" id="A0A9P8YID8"/>
<evidence type="ECO:0000313" key="2">
    <source>
        <dbReference type="EMBL" id="KAH7039564.1"/>
    </source>
</evidence>
<organism evidence="2 3">
    <name type="scientific">Microdochium trichocladiopsis</name>
    <dbReference type="NCBI Taxonomy" id="1682393"/>
    <lineage>
        <taxon>Eukaryota</taxon>
        <taxon>Fungi</taxon>
        <taxon>Dikarya</taxon>
        <taxon>Ascomycota</taxon>
        <taxon>Pezizomycotina</taxon>
        <taxon>Sordariomycetes</taxon>
        <taxon>Xylariomycetidae</taxon>
        <taxon>Xylariales</taxon>
        <taxon>Microdochiaceae</taxon>
        <taxon>Microdochium</taxon>
    </lineage>
</organism>
<evidence type="ECO:0000313" key="3">
    <source>
        <dbReference type="Proteomes" id="UP000756346"/>
    </source>
</evidence>
<dbReference type="GeneID" id="70181608"/>
<sequence>MQGPFDTPRARDRAAALELLGLAVVTGAPGLWLLCRATPVPRERQRPLALRGAGDGGTGWGGLGRRVLGLRCRGCAVVVRRGRDVMRRHGVPAAHAA</sequence>
<dbReference type="RefSeq" id="XP_046017619.1">
    <property type="nucleotide sequence ID" value="XM_046152062.1"/>
</dbReference>
<keyword evidence="1" id="KW-1133">Transmembrane helix</keyword>
<proteinExistence type="predicted"/>
<evidence type="ECO:0000256" key="1">
    <source>
        <dbReference type="SAM" id="Phobius"/>
    </source>
</evidence>
<comment type="caution">
    <text evidence="2">The sequence shown here is derived from an EMBL/GenBank/DDBJ whole genome shotgun (WGS) entry which is preliminary data.</text>
</comment>
<reference evidence="2" key="1">
    <citation type="journal article" date="2021" name="Nat. Commun.">
        <title>Genetic determinants of endophytism in the Arabidopsis root mycobiome.</title>
        <authorList>
            <person name="Mesny F."/>
            <person name="Miyauchi S."/>
            <person name="Thiergart T."/>
            <person name="Pickel B."/>
            <person name="Atanasova L."/>
            <person name="Karlsson M."/>
            <person name="Huettel B."/>
            <person name="Barry K.W."/>
            <person name="Haridas S."/>
            <person name="Chen C."/>
            <person name="Bauer D."/>
            <person name="Andreopoulos W."/>
            <person name="Pangilinan J."/>
            <person name="LaButti K."/>
            <person name="Riley R."/>
            <person name="Lipzen A."/>
            <person name="Clum A."/>
            <person name="Drula E."/>
            <person name="Henrissat B."/>
            <person name="Kohler A."/>
            <person name="Grigoriev I.V."/>
            <person name="Martin F.M."/>
            <person name="Hacquard S."/>
        </authorList>
    </citation>
    <scope>NUCLEOTIDE SEQUENCE</scope>
    <source>
        <strain evidence="2">MPI-CAGE-CH-0230</strain>
    </source>
</reference>
<keyword evidence="1" id="KW-0812">Transmembrane</keyword>
<dbReference type="EMBL" id="JAGTJQ010000001">
    <property type="protein sequence ID" value="KAH7039564.1"/>
    <property type="molecule type" value="Genomic_DNA"/>
</dbReference>
<accession>A0A9P8YID8</accession>
<keyword evidence="3" id="KW-1185">Reference proteome</keyword>
<protein>
    <submittedName>
        <fullName evidence="2">Uncharacterized protein</fullName>
    </submittedName>
</protein>
<feature type="transmembrane region" description="Helical" evidence="1">
    <location>
        <begin position="14"/>
        <end position="35"/>
    </location>
</feature>
<keyword evidence="1" id="KW-0472">Membrane</keyword>
<name>A0A9P8YID8_9PEZI</name>